<dbReference type="InterPro" id="IPR023796">
    <property type="entry name" value="Serpin_dom"/>
</dbReference>
<dbReference type="EMBL" id="CP142736">
    <property type="protein sequence ID" value="WUR04883.1"/>
    <property type="molecule type" value="Genomic_DNA"/>
</dbReference>
<evidence type="ECO:0000256" key="1">
    <source>
        <dbReference type="ARBA" id="ARBA00009500"/>
    </source>
</evidence>
<dbReference type="GO" id="GO:0004867">
    <property type="term" value="F:serine-type endopeptidase inhibitor activity"/>
    <property type="evidence" value="ECO:0007669"/>
    <property type="project" value="InterPro"/>
</dbReference>
<dbReference type="PANTHER" id="PTHR11461:SF211">
    <property type="entry name" value="GH10112P-RELATED"/>
    <property type="match status" value="1"/>
</dbReference>
<dbReference type="AlphaFoldDB" id="A0AAX4JG81"/>
<evidence type="ECO:0000313" key="4">
    <source>
        <dbReference type="EMBL" id="WUR04883.1"/>
    </source>
</evidence>
<dbReference type="GeneID" id="90542726"/>
<dbReference type="InterPro" id="IPR036186">
    <property type="entry name" value="Serpin_sf"/>
</dbReference>
<dbReference type="PANTHER" id="PTHR11461">
    <property type="entry name" value="SERINE PROTEASE INHIBITOR, SERPIN"/>
    <property type="match status" value="1"/>
</dbReference>
<dbReference type="GO" id="GO:0005615">
    <property type="term" value="C:extracellular space"/>
    <property type="evidence" value="ECO:0007669"/>
    <property type="project" value="InterPro"/>
</dbReference>
<dbReference type="SMART" id="SM00093">
    <property type="entry name" value="SERPIN"/>
    <property type="match status" value="1"/>
</dbReference>
<comment type="similarity">
    <text evidence="1 2">Belongs to the serpin family.</text>
</comment>
<feature type="domain" description="Serpin" evidence="3">
    <location>
        <begin position="72"/>
        <end position="413"/>
    </location>
</feature>
<dbReference type="InterPro" id="IPR000215">
    <property type="entry name" value="Serpin_fam"/>
</dbReference>
<organism evidence="4 5">
    <name type="scientific">Vairimorpha necatrix</name>
    <dbReference type="NCBI Taxonomy" id="6039"/>
    <lineage>
        <taxon>Eukaryota</taxon>
        <taxon>Fungi</taxon>
        <taxon>Fungi incertae sedis</taxon>
        <taxon>Microsporidia</taxon>
        <taxon>Nosematidae</taxon>
        <taxon>Vairimorpha</taxon>
    </lineage>
</organism>
<proteinExistence type="inferred from homology"/>
<dbReference type="Gene3D" id="3.30.497.10">
    <property type="entry name" value="Antithrombin, subunit I, domain 2"/>
    <property type="match status" value="1"/>
</dbReference>
<reference evidence="4" key="1">
    <citation type="journal article" date="2024" name="BMC Genomics">
        <title>Functional annotation of a divergent genome using sequence and structure-based similarity.</title>
        <authorList>
            <person name="Svedberg D."/>
            <person name="Winiger R.R."/>
            <person name="Berg A."/>
            <person name="Sharma H."/>
            <person name="Tellgren-Roth C."/>
            <person name="Debrunner-Vossbrinck B.A."/>
            <person name="Vossbrinck C.R."/>
            <person name="Barandun J."/>
        </authorList>
    </citation>
    <scope>NUCLEOTIDE SEQUENCE</scope>
    <source>
        <strain evidence="4">Illinois isolate</strain>
    </source>
</reference>
<accession>A0AAX4JG81</accession>
<dbReference type="InterPro" id="IPR042185">
    <property type="entry name" value="Serpin_sf_2"/>
</dbReference>
<sequence>MKDHFESKLMTLCDVGTLYMYNDVRNTFGFYNFYKTNHSVSLGNVIIPIDKNLYQNNNICFHFDRNIQQTETIFFDHFKSDAFSPLGLCYVYCALLQITKDETKLKLLKIIEDFGFNVDDSFCKNMEDYIRSLGGDGVELECYNSLSDKDSLQVDEFYEKWKEIFNFEDILFDYRNQEKTIEEVMSEIFNRSKQMFSDFYKHRIVVRLVLINNVRISGRWLCKFNTEDTKIKDFYVKNKIIQVPMIATIDEFSYLYTNGLQFISMNLLDKINSLCFVIILPDKDDYLNDQLHLSFKKEFELLVNKKCPSSVLDLEIPKFKIETECNLNKVFYKFLQSNFMDEYLELDHEFCSHRNTKVVLKHKAVIELNEVGICKEETSCSRRYTYNDRYNKNVHHKFHCNRPFVFYLFDTKPPSIKCAEDSIPIIYPLMVGRYTGE</sequence>
<protein>
    <submittedName>
        <fullName evidence="4">Serpin-type proteinase inhibitor 4</fullName>
    </submittedName>
</protein>
<dbReference type="KEGG" id="vnx:VNE69_11052"/>
<name>A0AAX4JG81_9MICR</name>
<evidence type="ECO:0000313" key="5">
    <source>
        <dbReference type="Proteomes" id="UP001334084"/>
    </source>
</evidence>
<dbReference type="SUPFAM" id="SSF56574">
    <property type="entry name" value="Serpins"/>
    <property type="match status" value="1"/>
</dbReference>
<gene>
    <name evidence="4" type="ORF">VNE69_11052</name>
</gene>
<evidence type="ECO:0000256" key="2">
    <source>
        <dbReference type="RuleBase" id="RU000411"/>
    </source>
</evidence>
<dbReference type="Proteomes" id="UP001334084">
    <property type="component" value="Chromosome 11"/>
</dbReference>
<keyword evidence="5" id="KW-1185">Reference proteome</keyword>
<dbReference type="InterPro" id="IPR023795">
    <property type="entry name" value="Serpin_CS"/>
</dbReference>
<evidence type="ECO:0000259" key="3">
    <source>
        <dbReference type="SMART" id="SM00093"/>
    </source>
</evidence>
<dbReference type="InterPro" id="IPR042178">
    <property type="entry name" value="Serpin_sf_1"/>
</dbReference>
<dbReference type="Pfam" id="PF00079">
    <property type="entry name" value="Serpin"/>
    <property type="match status" value="1"/>
</dbReference>
<dbReference type="RefSeq" id="XP_065331028.1">
    <property type="nucleotide sequence ID" value="XM_065474956.1"/>
</dbReference>
<dbReference type="PROSITE" id="PS00284">
    <property type="entry name" value="SERPIN"/>
    <property type="match status" value="1"/>
</dbReference>
<dbReference type="Gene3D" id="2.30.39.10">
    <property type="entry name" value="Alpha-1-antitrypsin, domain 1"/>
    <property type="match status" value="1"/>
</dbReference>